<dbReference type="SUPFAM" id="SSF47413">
    <property type="entry name" value="lambda repressor-like DNA-binding domains"/>
    <property type="match status" value="1"/>
</dbReference>
<dbReference type="Proteomes" id="UP001055437">
    <property type="component" value="Chromosome"/>
</dbReference>
<dbReference type="InterPro" id="IPR001387">
    <property type="entry name" value="Cro/C1-type_HTH"/>
</dbReference>
<dbReference type="KEGG" id="csep:CP523_13825"/>
<protein>
    <submittedName>
        <fullName evidence="4">Helix-turn-helix transcriptional regulator</fullName>
    </submittedName>
    <submittedName>
        <fullName evidence="3">XRE family transcriptional regulator</fullName>
    </submittedName>
</protein>
<proteinExistence type="predicted"/>
<evidence type="ECO:0000313" key="4">
    <source>
        <dbReference type="EMBL" id="USS02015.1"/>
    </source>
</evidence>
<dbReference type="PANTHER" id="PTHR46558:SF11">
    <property type="entry name" value="HTH-TYPE TRANSCRIPTIONAL REGULATOR XRE"/>
    <property type="match status" value="1"/>
</dbReference>
<dbReference type="PANTHER" id="PTHR46558">
    <property type="entry name" value="TRACRIPTIONAL REGULATORY PROTEIN-RELATED-RELATED"/>
    <property type="match status" value="1"/>
</dbReference>
<sequence length="124" mass="14312">MTTFADRLKEERTKKNLTQSELATILYLGQTSVSKYENGKQIPETPTLQKIADFFEVSVDYLLGKTNIRNYEEITTEDKINKLVEESGINTIAAHFKGEKFTEDDLEDIENFINFVLAKKKKKK</sequence>
<dbReference type="AlphaFoldDB" id="A0A9N7JNY9"/>
<reference evidence="3 5" key="1">
    <citation type="submission" date="2017-09" db="EMBL/GenBank/DDBJ databases">
        <authorList>
            <person name="Thomas P."/>
            <person name="Seyboldt C."/>
        </authorList>
    </citation>
    <scope>NUCLEOTIDE SEQUENCE [LARGE SCALE GENOMIC DNA]</scope>
    <source>
        <strain evidence="3 5">DSM 7534</strain>
    </source>
</reference>
<reference evidence="4" key="2">
    <citation type="submission" date="2022-06" db="EMBL/GenBank/DDBJ databases">
        <authorList>
            <person name="Holder M.E."/>
            <person name="Ajami N.J."/>
            <person name="Petrosino J.F."/>
        </authorList>
    </citation>
    <scope>NUCLEOTIDE SEQUENCE</scope>
    <source>
        <strain evidence="4">RMA 8861</strain>
    </source>
</reference>
<gene>
    <name evidence="3" type="ORF">CP523_13825</name>
    <name evidence="4" type="ORF">NH397_06215</name>
</gene>
<dbReference type="GO" id="GO:0003677">
    <property type="term" value="F:DNA binding"/>
    <property type="evidence" value="ECO:0007669"/>
    <property type="project" value="UniProtKB-KW"/>
</dbReference>
<name>A0A9N7JNY9_CLOSE</name>
<dbReference type="CDD" id="cd00093">
    <property type="entry name" value="HTH_XRE"/>
    <property type="match status" value="1"/>
</dbReference>
<evidence type="ECO:0000256" key="1">
    <source>
        <dbReference type="ARBA" id="ARBA00023125"/>
    </source>
</evidence>
<keyword evidence="6" id="KW-1185">Reference proteome</keyword>
<evidence type="ECO:0000259" key="2">
    <source>
        <dbReference type="PROSITE" id="PS50943"/>
    </source>
</evidence>
<dbReference type="OrthoDB" id="9811208at2"/>
<dbReference type="Gene3D" id="1.10.260.40">
    <property type="entry name" value="lambda repressor-like DNA-binding domains"/>
    <property type="match status" value="1"/>
</dbReference>
<dbReference type="EMBL" id="CP023671">
    <property type="protein sequence ID" value="AYE35420.1"/>
    <property type="molecule type" value="Genomic_DNA"/>
</dbReference>
<evidence type="ECO:0000313" key="5">
    <source>
        <dbReference type="Proteomes" id="UP000280586"/>
    </source>
</evidence>
<organism evidence="3 5">
    <name type="scientific">Clostridium septicum</name>
    <dbReference type="NCBI Taxonomy" id="1504"/>
    <lineage>
        <taxon>Bacteria</taxon>
        <taxon>Bacillati</taxon>
        <taxon>Bacillota</taxon>
        <taxon>Clostridia</taxon>
        <taxon>Eubacteriales</taxon>
        <taxon>Clostridiaceae</taxon>
        <taxon>Clostridium</taxon>
    </lineage>
</organism>
<dbReference type="GeneID" id="303561762"/>
<dbReference type="Proteomes" id="UP000280586">
    <property type="component" value="Chromosome"/>
</dbReference>
<dbReference type="Pfam" id="PF01381">
    <property type="entry name" value="HTH_3"/>
    <property type="match status" value="1"/>
</dbReference>
<feature type="domain" description="HTH cro/C1-type" evidence="2">
    <location>
        <begin position="8"/>
        <end position="62"/>
    </location>
</feature>
<dbReference type="RefSeq" id="WP_066677129.1">
    <property type="nucleotide sequence ID" value="NZ_CABMIZ010000023.1"/>
</dbReference>
<dbReference type="PROSITE" id="PS50943">
    <property type="entry name" value="HTH_CROC1"/>
    <property type="match status" value="1"/>
</dbReference>
<accession>A0A9N7JNY9</accession>
<keyword evidence="1" id="KW-0238">DNA-binding</keyword>
<dbReference type="EMBL" id="CP099799">
    <property type="protein sequence ID" value="USS02015.1"/>
    <property type="molecule type" value="Genomic_DNA"/>
</dbReference>
<dbReference type="InterPro" id="IPR010982">
    <property type="entry name" value="Lambda_DNA-bd_dom_sf"/>
</dbReference>
<dbReference type="SMART" id="SM00530">
    <property type="entry name" value="HTH_XRE"/>
    <property type="match status" value="1"/>
</dbReference>
<evidence type="ECO:0000313" key="6">
    <source>
        <dbReference type="Proteomes" id="UP001055437"/>
    </source>
</evidence>
<evidence type="ECO:0000313" key="3">
    <source>
        <dbReference type="EMBL" id="AYE35420.1"/>
    </source>
</evidence>